<keyword evidence="4" id="KW-1185">Reference proteome</keyword>
<evidence type="ECO:0000313" key="4">
    <source>
        <dbReference type="Proteomes" id="UP000653383"/>
    </source>
</evidence>
<feature type="domain" description="CFAP74 second Ig-like" evidence="2">
    <location>
        <begin position="537"/>
        <end position="572"/>
    </location>
</feature>
<dbReference type="Pfam" id="PF24771">
    <property type="entry name" value="Ig_CFAP74_1st"/>
    <property type="match status" value="1"/>
</dbReference>
<dbReference type="InterPro" id="IPR056306">
    <property type="entry name" value="Ig-CFAP74_2nd"/>
</dbReference>
<dbReference type="Pfam" id="PF24770">
    <property type="entry name" value="Ig-CFAP74_2"/>
    <property type="match status" value="1"/>
</dbReference>
<reference evidence="3" key="1">
    <citation type="submission" date="2020-02" db="EMBL/GenBank/DDBJ databases">
        <title>Bird 10,000 Genomes (B10K) Project - Family phase.</title>
        <authorList>
            <person name="Zhang G."/>
        </authorList>
    </citation>
    <scope>NUCLEOTIDE SEQUENCE</scope>
    <source>
        <strain evidence="3">B10K-DU-002-40</strain>
        <tissue evidence="3">Muscle</tissue>
    </source>
</reference>
<feature type="coiled-coil region" evidence="1">
    <location>
        <begin position="88"/>
        <end position="167"/>
    </location>
</feature>
<dbReference type="PANTHER" id="PTHR22538">
    <property type="entry name" value="CILIA- AND FLAGELLA-ASSOCIATED PROTEIN 74"/>
    <property type="match status" value="1"/>
</dbReference>
<dbReference type="EMBL" id="WAAE01002519">
    <property type="protein sequence ID" value="NXX25442.1"/>
    <property type="molecule type" value="Genomic_DNA"/>
</dbReference>
<comment type="caution">
    <text evidence="3">The sequence shown here is derived from an EMBL/GenBank/DDBJ whole genome shotgun (WGS) entry which is preliminary data.</text>
</comment>
<dbReference type="PANTHER" id="PTHR22538:SF0">
    <property type="entry name" value="CILIA- AND FLAGELLA-ASSOCIATED PROTEIN 74"/>
    <property type="match status" value="1"/>
</dbReference>
<accession>A0A852H8K9</accession>
<feature type="non-terminal residue" evidence="3">
    <location>
        <position position="1"/>
    </location>
</feature>
<dbReference type="AlphaFoldDB" id="A0A852H8K9"/>
<dbReference type="Proteomes" id="UP000653383">
    <property type="component" value="Unassembled WGS sequence"/>
</dbReference>
<feature type="non-terminal residue" evidence="3">
    <location>
        <position position="572"/>
    </location>
</feature>
<evidence type="ECO:0000259" key="2">
    <source>
        <dbReference type="Pfam" id="PF24770"/>
    </source>
</evidence>
<protein>
    <submittedName>
        <fullName evidence="3">CFA74 protein</fullName>
    </submittedName>
</protein>
<proteinExistence type="predicted"/>
<name>A0A852H8K9_9PASS</name>
<keyword evidence="1" id="KW-0175">Coiled coil</keyword>
<evidence type="ECO:0000256" key="1">
    <source>
        <dbReference type="SAM" id="Coils"/>
    </source>
</evidence>
<gene>
    <name evidence="3" type="primary">Cfap74_0</name>
    <name evidence="3" type="ORF">NICCHL_R01630</name>
</gene>
<evidence type="ECO:0000313" key="3">
    <source>
        <dbReference type="EMBL" id="NXX25442.1"/>
    </source>
</evidence>
<organism evidence="3 4">
    <name type="scientific">Nicator chloris</name>
    <dbReference type="NCBI Taxonomy" id="237433"/>
    <lineage>
        <taxon>Eukaryota</taxon>
        <taxon>Metazoa</taxon>
        <taxon>Chordata</taxon>
        <taxon>Craniata</taxon>
        <taxon>Vertebrata</taxon>
        <taxon>Euteleostomi</taxon>
        <taxon>Archelosauria</taxon>
        <taxon>Archosauria</taxon>
        <taxon>Dinosauria</taxon>
        <taxon>Saurischia</taxon>
        <taxon>Theropoda</taxon>
        <taxon>Coelurosauria</taxon>
        <taxon>Aves</taxon>
        <taxon>Neognathae</taxon>
        <taxon>Neoaves</taxon>
        <taxon>Telluraves</taxon>
        <taxon>Australaves</taxon>
        <taxon>Passeriformes</taxon>
        <taxon>Sylvioidea</taxon>
        <taxon>Pycnonotidae</taxon>
        <taxon>Nicator</taxon>
    </lineage>
</organism>
<dbReference type="OrthoDB" id="545169at2759"/>
<sequence>KNLQNINDVFVSCSDMLSACRLRNKMLAKQLDHVDMEIEREEEAGNVAAVSRLQAMSSRLCTELEREKELELRLALTLKQNLVELWQIETEQGKYDILREQLQKDEEELQMQYQEEREVRIWKEKITALQAEGTRRVREKREEEARRECEERNKKLLEDAKRNHEKAVCFLKQSMARIHEKNAKEEVKAQEHMERRIQAVLSLKTSITSNRERLQTLQILNKTKALEAQKEEMKMREAILAEGGNVIREIFLHKRQQEHEKKEEAFRKLQKSRKMQIVSRILQERASVHKQRKSQSPTKAIKARGKLEDPLLQSGEAWQSEETCKHADGEISQLYLQNLCSFTKVVALSISLPQDVLWEGGDEDTERDKSLLVPEFPGLWSREYDLQKVPKADPTRLAIRAMRKQMAEKKQEALQTGILHRQTVPGQEQKGCAFHSKPSCIHFKDFDVGQVYKKKIVLTNASYSVNYCRLVGISEWLKDFISVHFDPPGKISSGMSCEFLVTFKPMINEGLEGAVMFMAQTGSFSVPLKCTVKTCILALDKELIDFGSLVVGETISRTISLTNNGALGTTFK</sequence>